<name>A0A2Z4UE06_9FIRM</name>
<keyword evidence="12" id="KW-1185">Reference proteome</keyword>
<evidence type="ECO:0000256" key="4">
    <source>
        <dbReference type="ARBA" id="ARBA00022448"/>
    </source>
</evidence>
<comment type="subcellular location">
    <subcellularLocation>
        <location evidence="1">Cell membrane</location>
        <topology evidence="1">Multi-pass membrane protein</topology>
    </subcellularLocation>
</comment>
<feature type="transmembrane region" description="Helical" evidence="10">
    <location>
        <begin position="191"/>
        <end position="214"/>
    </location>
</feature>
<feature type="transmembrane region" description="Helical" evidence="10">
    <location>
        <begin position="386"/>
        <end position="408"/>
    </location>
</feature>
<feature type="transmembrane region" description="Helical" evidence="10">
    <location>
        <begin position="92"/>
        <end position="115"/>
    </location>
</feature>
<feature type="transmembrane region" description="Helical" evidence="10">
    <location>
        <begin position="268"/>
        <end position="286"/>
    </location>
</feature>
<evidence type="ECO:0000313" key="12">
    <source>
        <dbReference type="Proteomes" id="UP000250003"/>
    </source>
</evidence>
<feature type="transmembrane region" description="Helical" evidence="10">
    <location>
        <begin position="321"/>
        <end position="343"/>
    </location>
</feature>
<dbReference type="GO" id="GO:0042910">
    <property type="term" value="F:xenobiotic transmembrane transporter activity"/>
    <property type="evidence" value="ECO:0007669"/>
    <property type="project" value="InterPro"/>
</dbReference>
<feature type="transmembrane region" description="Helical" evidence="10">
    <location>
        <begin position="54"/>
        <end position="80"/>
    </location>
</feature>
<dbReference type="GO" id="GO:0015297">
    <property type="term" value="F:antiporter activity"/>
    <property type="evidence" value="ECO:0007669"/>
    <property type="project" value="InterPro"/>
</dbReference>
<dbReference type="AlphaFoldDB" id="A0A2Z4UE06"/>
<evidence type="ECO:0000256" key="6">
    <source>
        <dbReference type="ARBA" id="ARBA00022692"/>
    </source>
</evidence>
<keyword evidence="9" id="KW-0046">Antibiotic resistance</keyword>
<gene>
    <name evidence="11" type="ORF">DQQ01_14930</name>
</gene>
<dbReference type="GO" id="GO:0046677">
    <property type="term" value="P:response to antibiotic"/>
    <property type="evidence" value="ECO:0007669"/>
    <property type="project" value="UniProtKB-KW"/>
</dbReference>
<evidence type="ECO:0000256" key="9">
    <source>
        <dbReference type="ARBA" id="ARBA00023251"/>
    </source>
</evidence>
<evidence type="ECO:0000256" key="7">
    <source>
        <dbReference type="ARBA" id="ARBA00022989"/>
    </source>
</evidence>
<protein>
    <recommendedName>
        <fullName evidence="3">Multidrug export protein MepA</fullName>
    </recommendedName>
</protein>
<evidence type="ECO:0000313" key="11">
    <source>
        <dbReference type="EMBL" id="AWY99198.1"/>
    </source>
</evidence>
<dbReference type="Pfam" id="PF01554">
    <property type="entry name" value="MatE"/>
    <property type="match status" value="2"/>
</dbReference>
<feature type="transmembrane region" description="Helical" evidence="10">
    <location>
        <begin position="235"/>
        <end position="256"/>
    </location>
</feature>
<evidence type="ECO:0000256" key="5">
    <source>
        <dbReference type="ARBA" id="ARBA00022475"/>
    </source>
</evidence>
<keyword evidence="4" id="KW-0813">Transport</keyword>
<organism evidence="11 12">
    <name type="scientific">Blautia argi</name>
    <dbReference type="NCBI Taxonomy" id="1912897"/>
    <lineage>
        <taxon>Bacteria</taxon>
        <taxon>Bacillati</taxon>
        <taxon>Bacillota</taxon>
        <taxon>Clostridia</taxon>
        <taxon>Lachnospirales</taxon>
        <taxon>Lachnospiraceae</taxon>
        <taxon>Blautia</taxon>
    </lineage>
</organism>
<dbReference type="InterPro" id="IPR048279">
    <property type="entry name" value="MdtK-like"/>
</dbReference>
<proteinExistence type="inferred from homology"/>
<dbReference type="EMBL" id="CP030280">
    <property type="protein sequence ID" value="AWY99198.1"/>
    <property type="molecule type" value="Genomic_DNA"/>
</dbReference>
<feature type="transmembrane region" description="Helical" evidence="10">
    <location>
        <begin position="349"/>
        <end position="374"/>
    </location>
</feature>
<sequence length="439" mass="48373">METKEFLEKPVKGLFYRYLIPSIIGTMVTSIYVLADTIIIGKGLGSVAMAALNIALPIYNMFFGIGLLFGVGGSVLMSVYRGRAMKKEADAYYTAAFFMNLLIWLVCQVLCTVFMEDLAWILGGTEETMPYIMDYIPYIIWGMGGYFLSAFLQTVVRNDGAPKLAMNAVIAGGVTNIILDYVFVFPMEMGMAGAAIATVIGSWLTVGILFFHFFTKKNQLKFNFKGIRPVFIKEIVVNGFASFLIEVSAGITIFIFNLQLLKYVGNTGVTVFGIICNVSIVIMGLCKGVNQAAQPIISINHGAGNRQRAEEVRGLAMKNSLLICAVPVLLGIVFPNVYTYIFLNPDKEILALSAEAVRVYFIGFIFLSVNMVYISYFQSVVKNAHALLICLLRGCILVVVFVYLLPVFLGVTGIWLAFLAAELFTMIVGKMMMKKGLKV</sequence>
<keyword evidence="6 10" id="KW-0812">Transmembrane</keyword>
<dbReference type="PIRSF" id="PIRSF006603">
    <property type="entry name" value="DinF"/>
    <property type="match status" value="1"/>
</dbReference>
<keyword evidence="5" id="KW-1003">Cell membrane</keyword>
<feature type="transmembrane region" description="Helical" evidence="10">
    <location>
        <begin position="164"/>
        <end position="185"/>
    </location>
</feature>
<dbReference type="PANTHER" id="PTHR43823:SF4">
    <property type="entry name" value="SPORULATION PROTEIN YKVU"/>
    <property type="match status" value="1"/>
</dbReference>
<dbReference type="InterPro" id="IPR002528">
    <property type="entry name" value="MATE_fam"/>
</dbReference>
<evidence type="ECO:0000256" key="8">
    <source>
        <dbReference type="ARBA" id="ARBA00023136"/>
    </source>
</evidence>
<dbReference type="KEGG" id="blau:DQQ01_14930"/>
<evidence type="ECO:0000256" key="2">
    <source>
        <dbReference type="ARBA" id="ARBA00008417"/>
    </source>
</evidence>
<evidence type="ECO:0000256" key="10">
    <source>
        <dbReference type="SAM" id="Phobius"/>
    </source>
</evidence>
<keyword evidence="7 10" id="KW-1133">Transmembrane helix</keyword>
<dbReference type="NCBIfam" id="TIGR00797">
    <property type="entry name" value="matE"/>
    <property type="match status" value="1"/>
</dbReference>
<feature type="transmembrane region" description="Helical" evidence="10">
    <location>
        <begin position="135"/>
        <end position="152"/>
    </location>
</feature>
<dbReference type="InterPro" id="IPR051327">
    <property type="entry name" value="MATE_MepA_subfamily"/>
</dbReference>
<feature type="transmembrane region" description="Helical" evidence="10">
    <location>
        <begin position="414"/>
        <end position="433"/>
    </location>
</feature>
<dbReference type="InterPro" id="IPR045070">
    <property type="entry name" value="MATE_MepA-like"/>
</dbReference>
<dbReference type="OrthoDB" id="305360at2"/>
<dbReference type="GO" id="GO:0005886">
    <property type="term" value="C:plasma membrane"/>
    <property type="evidence" value="ECO:0007669"/>
    <property type="project" value="UniProtKB-SubCell"/>
</dbReference>
<accession>A0A2Z4UE06</accession>
<evidence type="ECO:0000256" key="3">
    <source>
        <dbReference type="ARBA" id="ARBA00022106"/>
    </source>
</evidence>
<dbReference type="PANTHER" id="PTHR43823">
    <property type="entry name" value="SPORULATION PROTEIN YKVU"/>
    <property type="match status" value="1"/>
</dbReference>
<comment type="similarity">
    <text evidence="2">Belongs to the multi antimicrobial extrusion (MATE) (TC 2.A.66.1) family. MepA subfamily.</text>
</comment>
<dbReference type="RefSeq" id="WP_111920642.1">
    <property type="nucleotide sequence ID" value="NZ_CP030280.1"/>
</dbReference>
<reference evidence="12" key="1">
    <citation type="submission" date="2018-06" db="EMBL/GenBank/DDBJ databases">
        <title>Description of Blautia argi sp. nov., a new anaerobic isolated from dog feces.</title>
        <authorList>
            <person name="Chang Y.-H."/>
            <person name="Paek J."/>
            <person name="Shin Y."/>
        </authorList>
    </citation>
    <scope>NUCLEOTIDE SEQUENCE [LARGE SCALE GENOMIC DNA]</scope>
    <source>
        <strain evidence="12">KCTC 15426</strain>
    </source>
</reference>
<evidence type="ECO:0000256" key="1">
    <source>
        <dbReference type="ARBA" id="ARBA00004651"/>
    </source>
</evidence>
<dbReference type="Proteomes" id="UP000250003">
    <property type="component" value="Chromosome"/>
</dbReference>
<dbReference type="CDD" id="cd13143">
    <property type="entry name" value="MATE_MepA_like"/>
    <property type="match status" value="1"/>
</dbReference>
<keyword evidence="8 10" id="KW-0472">Membrane</keyword>
<feature type="transmembrane region" description="Helical" evidence="10">
    <location>
        <begin position="14"/>
        <end position="34"/>
    </location>
</feature>